<feature type="region of interest" description="Disordered" evidence="7">
    <location>
        <begin position="2371"/>
        <end position="2415"/>
    </location>
</feature>
<feature type="domain" description="HYDIN/VesB/CFA65-like Ig-like" evidence="9">
    <location>
        <begin position="459"/>
        <end position="558"/>
    </location>
</feature>
<dbReference type="PANTHER" id="PTHR23053">
    <property type="entry name" value="DLEC1 DELETED IN LUNG AND ESOPHAGEAL CANCER 1"/>
    <property type="match status" value="1"/>
</dbReference>
<dbReference type="InterPro" id="IPR027417">
    <property type="entry name" value="P-loop_NTPase"/>
</dbReference>
<name>S4R9B3_PETMA</name>
<feature type="compositionally biased region" description="Basic residues" evidence="7">
    <location>
        <begin position="950"/>
        <end position="959"/>
    </location>
</feature>
<feature type="domain" description="HYDIN/VesB/CFA65-like Ig-like" evidence="9">
    <location>
        <begin position="198"/>
        <end position="290"/>
    </location>
</feature>
<feature type="coiled-coil region" evidence="6">
    <location>
        <begin position="2286"/>
        <end position="2325"/>
    </location>
</feature>
<feature type="compositionally biased region" description="Basic and acidic residues" evidence="7">
    <location>
        <begin position="2589"/>
        <end position="2599"/>
    </location>
</feature>
<feature type="region of interest" description="Disordered" evidence="7">
    <location>
        <begin position="2516"/>
        <end position="2606"/>
    </location>
</feature>
<evidence type="ECO:0000313" key="10">
    <source>
        <dbReference type="Ensembl" id="ENSPMAP00000001794.1"/>
    </source>
</evidence>
<dbReference type="Gene3D" id="3.40.50.300">
    <property type="entry name" value="P-loop containing nucleotide triphosphate hydrolases"/>
    <property type="match status" value="1"/>
</dbReference>
<dbReference type="GO" id="GO:1904158">
    <property type="term" value="P:axonemal central apparatus assembly"/>
    <property type="evidence" value="ECO:0007669"/>
    <property type="project" value="TreeGrafter"/>
</dbReference>
<dbReference type="Pfam" id="PF17213">
    <property type="entry name" value="Hydin_ADK"/>
    <property type="match status" value="1"/>
</dbReference>
<dbReference type="InterPro" id="IPR033305">
    <property type="entry name" value="Hydin-like"/>
</dbReference>
<evidence type="ECO:0000256" key="1">
    <source>
        <dbReference type="ARBA" id="ARBA00004138"/>
    </source>
</evidence>
<evidence type="ECO:0000256" key="2">
    <source>
        <dbReference type="ARBA" id="ARBA00004496"/>
    </source>
</evidence>
<dbReference type="PANTHER" id="PTHR23053:SF0">
    <property type="entry name" value="HYDROCEPHALUS-INDUCING PROTEIN HOMOLOG"/>
    <property type="match status" value="1"/>
</dbReference>
<feature type="compositionally biased region" description="Polar residues" evidence="7">
    <location>
        <begin position="2403"/>
        <end position="2415"/>
    </location>
</feature>
<keyword evidence="4" id="KW-0969">Cilium</keyword>
<feature type="compositionally biased region" description="Basic and acidic residues" evidence="7">
    <location>
        <begin position="2371"/>
        <end position="2384"/>
    </location>
</feature>
<feature type="compositionally biased region" description="Acidic residues" evidence="7">
    <location>
        <begin position="3675"/>
        <end position="3685"/>
    </location>
</feature>
<reference evidence="10" key="1">
    <citation type="submission" date="2025-08" db="UniProtKB">
        <authorList>
            <consortium name="Ensembl"/>
        </authorList>
    </citation>
    <scope>IDENTIFICATION</scope>
</reference>
<feature type="compositionally biased region" description="Basic and acidic residues" evidence="7">
    <location>
        <begin position="2545"/>
        <end position="2580"/>
    </location>
</feature>
<dbReference type="Pfam" id="PF22544">
    <property type="entry name" value="HYDIN_VesB_CFA65-like_Ig"/>
    <property type="match status" value="2"/>
</dbReference>
<feature type="region of interest" description="Disordered" evidence="7">
    <location>
        <begin position="2437"/>
        <end position="2496"/>
    </location>
</feature>
<dbReference type="GO" id="GO:0005930">
    <property type="term" value="C:axoneme"/>
    <property type="evidence" value="ECO:0007669"/>
    <property type="project" value="TreeGrafter"/>
</dbReference>
<evidence type="ECO:0000256" key="7">
    <source>
        <dbReference type="SAM" id="MobiDB-lite"/>
    </source>
</evidence>
<dbReference type="HOGENOM" id="CLU_000116_1_0_1"/>
<feature type="compositionally biased region" description="Basic and acidic residues" evidence="7">
    <location>
        <begin position="2437"/>
        <end position="2450"/>
    </location>
</feature>
<feature type="region of interest" description="Disordered" evidence="7">
    <location>
        <begin position="2174"/>
        <end position="2205"/>
    </location>
</feature>
<feature type="compositionally biased region" description="Acidic residues" evidence="7">
    <location>
        <begin position="2524"/>
        <end position="2533"/>
    </location>
</feature>
<dbReference type="InterPro" id="IPR033768">
    <property type="entry name" value="Hydin_ADK"/>
</dbReference>
<dbReference type="InterPro" id="IPR053879">
    <property type="entry name" value="HYDIN_VesB_CFA65-like_Ig"/>
</dbReference>
<feature type="domain" description="Hydin adenylate kinase-like" evidence="8">
    <location>
        <begin position="2050"/>
        <end position="2259"/>
    </location>
</feature>
<evidence type="ECO:0000256" key="5">
    <source>
        <dbReference type="ARBA" id="ARBA00023273"/>
    </source>
</evidence>
<feature type="compositionally biased region" description="Basic and acidic residues" evidence="7">
    <location>
        <begin position="2392"/>
        <end position="2402"/>
    </location>
</feature>
<feature type="compositionally biased region" description="Basic and acidic residues" evidence="7">
    <location>
        <begin position="3899"/>
        <end position="3918"/>
    </location>
</feature>
<dbReference type="GO" id="GO:0003341">
    <property type="term" value="P:cilium movement"/>
    <property type="evidence" value="ECO:0007669"/>
    <property type="project" value="TreeGrafter"/>
</dbReference>
<evidence type="ECO:0000259" key="9">
    <source>
        <dbReference type="Pfam" id="PF22544"/>
    </source>
</evidence>
<feature type="region of interest" description="Disordered" evidence="7">
    <location>
        <begin position="3660"/>
        <end position="3691"/>
    </location>
</feature>
<protein>
    <submittedName>
        <fullName evidence="10">HYDIN axonemal central pair apparatus protein</fullName>
    </submittedName>
</protein>
<comment type="subcellular location">
    <subcellularLocation>
        <location evidence="1">Cell projection</location>
        <location evidence="1">Cilium</location>
    </subcellularLocation>
    <subcellularLocation>
        <location evidence="2">Cytoplasm</location>
    </subcellularLocation>
</comment>
<dbReference type="SUPFAM" id="SSF49354">
    <property type="entry name" value="PapD-like"/>
    <property type="match status" value="1"/>
</dbReference>
<proteinExistence type="predicted"/>
<dbReference type="InterPro" id="IPR013783">
    <property type="entry name" value="Ig-like_fold"/>
</dbReference>
<dbReference type="OMA" id="PCEWFVQ"/>
<feature type="region of interest" description="Disordered" evidence="7">
    <location>
        <begin position="1519"/>
        <end position="1543"/>
    </location>
</feature>
<evidence type="ECO:0000256" key="6">
    <source>
        <dbReference type="SAM" id="Coils"/>
    </source>
</evidence>
<feature type="region of interest" description="Disordered" evidence="7">
    <location>
        <begin position="2112"/>
        <end position="2132"/>
    </location>
</feature>
<feature type="region of interest" description="Disordered" evidence="7">
    <location>
        <begin position="950"/>
        <end position="975"/>
    </location>
</feature>
<dbReference type="GeneTree" id="ENSGT00940000163228"/>
<feature type="region of interest" description="Disordered" evidence="7">
    <location>
        <begin position="608"/>
        <end position="640"/>
    </location>
</feature>
<reference evidence="10" key="2">
    <citation type="submission" date="2025-09" db="UniProtKB">
        <authorList>
            <consortium name="Ensembl"/>
        </authorList>
    </citation>
    <scope>IDENTIFICATION</scope>
</reference>
<organism evidence="10">
    <name type="scientific">Petromyzon marinus</name>
    <name type="common">Sea lamprey</name>
    <dbReference type="NCBI Taxonomy" id="7757"/>
    <lineage>
        <taxon>Eukaryota</taxon>
        <taxon>Metazoa</taxon>
        <taxon>Chordata</taxon>
        <taxon>Craniata</taxon>
        <taxon>Vertebrata</taxon>
        <taxon>Cyclostomata</taxon>
        <taxon>Hyperoartia</taxon>
        <taxon>Petromyzontiformes</taxon>
        <taxon>Petromyzontidae</taxon>
        <taxon>Petromyzon</taxon>
    </lineage>
</organism>
<dbReference type="NCBIfam" id="NF012200">
    <property type="entry name" value="choice_anch_D"/>
    <property type="match status" value="1"/>
</dbReference>
<evidence type="ECO:0000256" key="3">
    <source>
        <dbReference type="ARBA" id="ARBA00022490"/>
    </source>
</evidence>
<feature type="compositionally biased region" description="Polar residues" evidence="7">
    <location>
        <begin position="2466"/>
        <end position="2475"/>
    </location>
</feature>
<dbReference type="InterPro" id="IPR008962">
    <property type="entry name" value="PapD-like_sf"/>
</dbReference>
<feature type="region of interest" description="Disordered" evidence="7">
    <location>
        <begin position="2714"/>
        <end position="2772"/>
    </location>
</feature>
<dbReference type="STRING" id="7757.ENSPMAP00000001794"/>
<keyword evidence="5" id="KW-0966">Cell projection</keyword>
<feature type="compositionally biased region" description="Basic and acidic residues" evidence="7">
    <location>
        <begin position="1519"/>
        <end position="1531"/>
    </location>
</feature>
<sequence length="5185" mass="571317">MPLGREQAAISCLQYSPSKLPEGFQSRVVAPRNPKLVPREEFPSKVTPSDFMKEMALTTEEKLAGTHEMHLPKIIQLLDMNETTHQKYSLVDIDQAMFQPFPSEITFQNFEPCETYEVPLNLRNNDRVPRLVKVSQEDSPYFKIISPNDVGTKVAPGMASTFRIVFTPEQKKDYTHQVVCVTEREKFMVPVRAIGSRAILDFPDVVAFSQRPVKLRSERTLLVRNVGNRHANFSLQTERPFSVEPVYGALVIGESMQVTVAFTPQTTGDHSAELWIHYDTGEDICVDLHGAAVDVNVRLDKNSVVMERTFISMASQRSVLLSNRMDAIAHFQWRPYATAEEEEQQKLRFCSELSAEEARERNSFLSEYAVEPGLRDRLSILTRSFQQRRHMIKSNPMHFSSDVISIEPLEGDIWPNSSAEITVIFKPQEARVYQHTAYCDVTGRETRLPLRIRGEGIGPCLLFNCDQLDIGNVFMSSQHSYEVILANKGEIDGIFSLDSTLSLFGRCFTLEPFEGIVLPGGHQAIVISFQSQAIGNFSEDLLFTVDGSSEKIKLTISGRVIGPTFNFDVPSLDFGDVSFGFPGTQQCTLINTSLVAMEFALRVPGDGAGSPSVSSHGKEHMTRQGLTSRQPREFSITPSSGKLQPQERIVIQVTLCSNTVTLYEGALVVDVKGVGEEVLALPISANCVVPQIDPSEGELDFGRCFLRYSYRRKLLLTNASSLPARYDLQLQSPDEVHGITFGSPSAFGVLEPASQTELPLLVHAQQLGEQSVTANIVVFGSKEPPVRVRLLCMGQGPVVHVTPADVSWGPVSVLDEHTRTLKLSNQSPIPAHFSVKTARANSLWRVVPAKGSVPPEGVVELAVAVRLDDTVAFRDKLHIVVEEGQPCIVPLQAVGIGTTIVARPPITPTVNLGHHFSSSPCQFHLTLTNMGRRAHQLYWMSESFPAPRSNAKKLGHRATGRGGWAHDGTTVGPPPSTRAAFSLHPTRMELAPGESIDVLLQGFSDVPKVVSEQMVCHAIIGKQSGKERIMRMNIRCEFIQPLLELSSRQISFVVEKRPEDTLQPQYEQLKLKNVSSLPLAMNLSLEFPFSIILPEDCPADPSATRAACQALKLGIGEEQEVTVAFEPGYRDDAASRVATGLLTIEHAHHPHRDHVALLGHTHFPNLSFDHTSIDFGCVLNHTEVERRITMVNCSPLPVYFCWSFLQHDGITPIRCLNMRPKPYSRPLGESDARPCTQWHSLAPSQEIHTIRCHIVMLTDMNHHDSFKFILELLKERSSLQSLDGDNVNQDEEEVNTRHMEGVNTSAESGVSNRLTVPDEGKVPSTGLQEVFDILPLYGQLQPGESQAVTVSFFGHAGLRARATALCRVVGGPTYEISLLGEAADMSYQLSTTEVDYGKVLFDRVAEVEITLRNTGSVGFWFTGPGEAQGMEGLASGVPYISPHTGFVGAATEQIVRVLLLPGVPEPFQHAVALRIAHFEPEVLKVYGEGVFPIVHLDLPRNMDGYERFQAFLKEADKGGAECETSQEEHPSRPGTSLREQQPDESCLCHGMQLELERFIISEHARLQASLLGTQPSPASSTSEHTLPGRQSWKKLSRVRLPEYILDFKHVILGNVRTHIVKISNPGCFPVSFQVERNALAHTGFSAELYRMKNFPPSETETFEVRFDPRGASLGLGPVDVLLNIQVVGGPIVGLRLRAIVTMPDLEASSEELEFGDVQCGQCHIVNVQLHNKQAVTCEWTFTPPDTSSKQADTPVAALLRRKVRATAPPPPEPPRVFELLPASGTLTPGQRMNVQVKFTPTQEKRYCKRLALRIAQSSRRVLLVALGRGLEPRLELSATVLEFTPMLPQSTGDTHHVTVRNPCPFPIEFYSLEFDTQYLEEEKILRHVKGYHDGVLLLPPRLPGEKLPPEILQAYEEKLRKKGEAAADTQLPNGETTWPSTGAAAMLDGATESTSRQTRAHDQISVQWRLHVWQHCERRMKFGHSQPNQSCPSLRTNKIPQRKQREALKGRANGGVGELELTPVAAALARHLGIDLSPEGRAAQNRRGIAIVVHGAPSSGKTSAAVWLARRYGAARLTLDGVVLDCLSSGTTVAGLRARQLCADAAHRKAVREAEEDPSAPSRATPALSTVGGSMGGLSMEAVAKHSAYGMESGVGGADIRTAPSSISIRHKGSTIAGKSRAEAHSVATRQLPSEPPGSQAPSVSMVGAPLQRRLSVSASVAGEDGLLSCVLPEELLIDILAERLQLSDCHRGVVLDGLETLYAATIASAAHVVLKALNNRRFIFLVDLKQDLASLEANEQATLKKQEAELVQRLEEKKRWLEELDEDEYNALSDEKRMEVDSLHLAALKERKACEEADRLAKQELERLREEELERQREEEEKNRKSRKGKKDTTNRDDQTAQKKSQATLKPVRISQNTVRASTCIHDIVPSVLDRSESQRNEALEDGTRKKNKGKEHKGAALCLQSDTAQQPAPTITEPDPSDEKKELERRFKAYEQSQKDVQKLLDFWDRTQGTLVLPPTPETEDIVEAEDEKPPPSGKKSKRERERERLERERERVEQREKAERERLEKLRSDEKGEPSPAPGSADSDRVAQERPGLRKAALGIPHVALEVTDPREPIAERLLAKELLPSVDEVLDGLGLGPSGPPIPPPVTLSVVPFPGKRKGLPPKPIERFQFVEAVEETGTDEKDPNGEVEPEPEPCIKVLTSMVRDIRTSPLHPGKGRGKDKLDSAREKVRSPQRKSATRSPPQPLGRPASAQVDGEMGSTQGEALAAETRGTRLKTFRWVVDAGSQVELHVSFSANDADQFDETLNLEVLGTRRRYQLYCRGVCTFPGISQNPRIVFPHRKKSVQPNEIVHKQFVLSTDVFEFGPLLCGKTRERYKDGRYPENMERLNIQNSSPMLANVTFCFQNDAKATTFLLDPPTMTLQPKQEQTLTLWAYPTSPGCFEDVLVCCVHENPEPAMFRVRCHGMRPELELERKQLHFDKLLLHRKDTRTLTLKNNTLAPVAWHVSGLDSLGDEFSLDADQGIVPPRSQHTLHAYFRALKPVNIKKMIRLEISDVENIMGIVHTENIQVIAEAYDVALDLTLPKAPGSDGGLDFGVIRVSEEAKQTFTMKNKGKYEISFSFGLEAAAAGVPDVSTLFSVQPQKGSLLPTERHTPVTIMFHGKREVSITEQPILRCQVIEPSVGHGEAIASIPVKLSACAVYSKYAICPANDINFGPLVVNTRKTCTFTIENRGDFDFKYSIQKLALDPPAAPQRKGMAAKRVKAHETHGLGRLGNKQKLKLNPTISKSCARVTKARLSLGMFTVFPGFGTLLPGGQQIVTVECAPEYAGSTSETLALDISERDPSDHPAGIPYSLFADACIPSIVINDFEAIFEEQHMCRSATLSQVLASAQSGSGAFVEDESRFVFHGTIVGHRATARFKILNCKRVPCDVVFYVKPVSSKAAARIGDIFSVEPARACVPSHSHMYAEVSFIPQAMQSYQCTFEANVEGLPSGVPRPRGLIFDVCGEGTLPHVSVLRPALRCKQGAPLMLFQRLLLGRAQTLPLSLCNDSTLPAQINVDLLDEMGAFKLKVKPGTKCLYPLDKEEEANEEPAKRAHAASLVVRPGESADLEVRCSPGRVGPCRGSARLTVLDNPYAVTMVRLVGEGYSDTVTLDNFPSPPAASPDNTEETSSDPDDVQGTVEDGHGRVHVFSAARAEHLNFGDCHIGRPYQLTFTMSNHSTSEAVRFEWPFDLPQLKFSPQVGHLHASCTKDVTATFLAHAPGGPHRHALHCRLWRMVLQERPDSVPDWDDRLHTVRWVDAIAAAPPKGNMELRGQVVETEREPPHTLLDSVPQELVLTVSAVADLCRPQCKTEPVHFRDTLMFQTRIYQLELENTGLVSLPFSWHVQAEDGRSNQDEPQEHQRTEVRPASRAGGLVNAVLAYGTVDVAQEDLPFSVEPPSGSVPPGATQQLQLRFSPLDVGEFRARLVCSIPNLGGQAAEPSVSVSGCGLMPWCHFEVADSDYLSGGRRNPELPGRLGAPPGSTLPPDTRVIEMHALGVHTGHTCRSFYILNPSSNAYSFSWQSEDPPGTLTPFTCRTPGGVLEAGRKSQVVFEFAPTQLNLAESFWKFEVAEHGMSVPFLLVGQAREPAVSLDRSHLNLHSLLVGQQAMEVVDLCNIESEAFSFSFREESCHSEGRTASLAVQPMEGTIQANSRIPIQVSFKPSQEGPVNFNLQCRVKRKSHVLTLNVKAEGYSLGASLRAETPQGERSTLSATAVNDLALGQVELHSSTYRLLDIDNEGAFDFNFEWELQTTRRDLRACVTMSPNSGSVQRSQRTRCTLTFQPTRPCVLRDVQLHLKIQNGPTFVCTLNGSGEAPSISVNFSMTTFDFGPCFIHQAGMDPHSTLLRISNGEDRDISLECLFKDAQHLKVDFKPTMLVARGDAIDVPITFYPRRATRYRDDIIFVVNGVSQHTLEVRGEGTEMKIEVANPKWKVVNLGALRVGQTSKKTVPLVNNSRAPLTFSLALQSSQPALQDPKVLILSPSGEVTLRPRDGTCAVEVSFSPCARVPAFTAEVCVESAGVRRPVFLLKGCCQGLEMVLDQEQLPFGAVVLRSQATRRLLLHNMGDVGASFSWDVKHLAPDFSVSPARGYAAAGMDVPLDVTFHPRALGSDIRYEGVKCSVEGSPPLLLTLTGSCIDQLPSREVLNFRCPVRSRQTQTISLANRTNQRWVLRPVLKGEHWTGADSVIVEAQQQGRPYEVTYEPLIRQEHQARAKHHTQGSIFFPLPDGLGLLYPLQGIAEPPRPTDTITRDVPCKTTYTELLPVANWLHKPQRFRMTLEMVRPERLDPSTTLKGLDYIDVPGSATHDYKLTFHSHKEGQFTAKVTFCNEATQEFLFYVVTMRATPGGSLGTVELCTPVRRSTEGRVRVENPLPTPVSFSVECRVPDISLPPQISVPPNAKKDEGWLTLEYLPLRVGESSGRLVLQSAELGAFTWDLQLRSLPAAHEKPLHFRASLGASHVQAARFVNYSRQKTEYACKITSGEFHVEKTVTAAPGAAGGTEVSVDVLYEPSHLGDTRALLTLSSPQGGEYTIPLVGVCSAPRPQGPFTVRAGSSVSVPFKNVFAQTASFMAAVDSPAFSVRAAGEAVRPKRTITIVVGFEGAPGAAPVTARLTVSCPQQPASSWTFYLRGVSA</sequence>
<dbReference type="Ensembl" id="ENSPMAT00000001803.1">
    <property type="protein sequence ID" value="ENSPMAP00000001794.1"/>
    <property type="gene ID" value="ENSPMAG00000001615.1"/>
</dbReference>
<keyword evidence="3" id="KW-0963">Cytoplasm</keyword>
<feature type="region of interest" description="Disordered" evidence="7">
    <location>
        <begin position="3899"/>
        <end position="3919"/>
    </location>
</feature>
<dbReference type="Gene3D" id="2.60.40.10">
    <property type="entry name" value="Immunoglobulins"/>
    <property type="match status" value="23"/>
</dbReference>
<feature type="compositionally biased region" description="Basic and acidic residues" evidence="7">
    <location>
        <begin position="2725"/>
        <end position="2738"/>
    </location>
</feature>
<accession>S4R9B3</accession>
<feature type="compositionally biased region" description="Basic and acidic residues" evidence="7">
    <location>
        <begin position="2483"/>
        <end position="2496"/>
    </location>
</feature>
<evidence type="ECO:0000259" key="8">
    <source>
        <dbReference type="Pfam" id="PF17213"/>
    </source>
</evidence>
<evidence type="ECO:0000256" key="4">
    <source>
        <dbReference type="ARBA" id="ARBA00023069"/>
    </source>
</evidence>
<dbReference type="SUPFAM" id="SSF52540">
    <property type="entry name" value="P-loop containing nucleoside triphosphate hydrolases"/>
    <property type="match status" value="1"/>
</dbReference>
<keyword evidence="6" id="KW-0175">Coiled coil</keyword>